<dbReference type="RefSeq" id="WP_238747824.1">
    <property type="nucleotide sequence ID" value="NZ_JAKOOW010000026.1"/>
</dbReference>
<dbReference type="EMBL" id="JAKOOW010000026">
    <property type="protein sequence ID" value="MCG6504392.1"/>
    <property type="molecule type" value="Genomic_DNA"/>
</dbReference>
<feature type="transmembrane region" description="Helical" evidence="7">
    <location>
        <begin position="97"/>
        <end position="115"/>
    </location>
</feature>
<name>A0ABS9NNM8_9NEIS</name>
<evidence type="ECO:0000256" key="4">
    <source>
        <dbReference type="ARBA" id="ARBA00022692"/>
    </source>
</evidence>
<evidence type="ECO:0000313" key="9">
    <source>
        <dbReference type="EMBL" id="MCG6504392.1"/>
    </source>
</evidence>
<evidence type="ECO:0000256" key="1">
    <source>
        <dbReference type="ARBA" id="ARBA00004141"/>
    </source>
</evidence>
<dbReference type="GO" id="GO:0016740">
    <property type="term" value="F:transferase activity"/>
    <property type="evidence" value="ECO:0007669"/>
    <property type="project" value="UniProtKB-KW"/>
</dbReference>
<keyword evidence="10" id="KW-1185">Reference proteome</keyword>
<protein>
    <submittedName>
        <fullName evidence="9">Sugar transferase</fullName>
    </submittedName>
</protein>
<evidence type="ECO:0000313" key="10">
    <source>
        <dbReference type="Proteomes" id="UP001298424"/>
    </source>
</evidence>
<feature type="transmembrane region" description="Helical" evidence="7">
    <location>
        <begin position="68"/>
        <end position="91"/>
    </location>
</feature>
<evidence type="ECO:0000256" key="6">
    <source>
        <dbReference type="ARBA" id="ARBA00023136"/>
    </source>
</evidence>
<dbReference type="PANTHER" id="PTHR30576:SF0">
    <property type="entry name" value="UNDECAPRENYL-PHOSPHATE N-ACETYLGALACTOSAMINYL 1-PHOSPHATE TRANSFERASE-RELATED"/>
    <property type="match status" value="1"/>
</dbReference>
<evidence type="ECO:0000256" key="7">
    <source>
        <dbReference type="SAM" id="Phobius"/>
    </source>
</evidence>
<evidence type="ECO:0000256" key="5">
    <source>
        <dbReference type="ARBA" id="ARBA00022989"/>
    </source>
</evidence>
<dbReference type="Proteomes" id="UP001298424">
    <property type="component" value="Unassembled WGS sequence"/>
</dbReference>
<comment type="similarity">
    <text evidence="2">Belongs to the bacterial sugar transferase family.</text>
</comment>
<reference evidence="9 10" key="1">
    <citation type="submission" date="2022-02" db="EMBL/GenBank/DDBJ databases">
        <title>Genome sequence data of Kingella unionensis sp. nov. strain CICC 24913 (CCUG 75125).</title>
        <authorList>
            <person name="Xiao M."/>
        </authorList>
    </citation>
    <scope>NUCLEOTIDE SEQUENCE [LARGE SCALE GENOMIC DNA]</scope>
    <source>
        <strain evidence="9 10">CICC 24913</strain>
    </source>
</reference>
<dbReference type="InterPro" id="IPR003362">
    <property type="entry name" value="Bact_transf"/>
</dbReference>
<dbReference type="InterPro" id="IPR017475">
    <property type="entry name" value="EPS_sugar_tfrase"/>
</dbReference>
<comment type="subcellular location">
    <subcellularLocation>
        <location evidence="1">Membrane</location>
        <topology evidence="1">Multi-pass membrane protein</topology>
    </subcellularLocation>
</comment>
<dbReference type="Pfam" id="PF02397">
    <property type="entry name" value="Bac_transf"/>
    <property type="match status" value="1"/>
</dbReference>
<feature type="transmembrane region" description="Helical" evidence="7">
    <location>
        <begin position="39"/>
        <end position="56"/>
    </location>
</feature>
<organism evidence="9 10">
    <name type="scientific">Kingella pumchi</name>
    <dbReference type="NCBI Taxonomy" id="2779506"/>
    <lineage>
        <taxon>Bacteria</taxon>
        <taxon>Pseudomonadati</taxon>
        <taxon>Pseudomonadota</taxon>
        <taxon>Betaproteobacteria</taxon>
        <taxon>Neisseriales</taxon>
        <taxon>Neisseriaceae</taxon>
        <taxon>Kingella</taxon>
    </lineage>
</organism>
<evidence type="ECO:0000256" key="2">
    <source>
        <dbReference type="ARBA" id="ARBA00006464"/>
    </source>
</evidence>
<feature type="transmembrane region" description="Helical" evidence="7">
    <location>
        <begin position="227"/>
        <end position="248"/>
    </location>
</feature>
<keyword evidence="6 7" id="KW-0472">Membrane</keyword>
<gene>
    <name evidence="9" type="ORF">MB824_07770</name>
</gene>
<feature type="domain" description="Bacterial sugar transferase" evidence="8">
    <location>
        <begin position="222"/>
        <end position="404"/>
    </location>
</feature>
<keyword evidence="4 7" id="KW-0812">Transmembrane</keyword>
<dbReference type="PANTHER" id="PTHR30576">
    <property type="entry name" value="COLANIC BIOSYNTHESIS UDP-GLUCOSE LIPID CARRIER TRANSFERASE"/>
    <property type="match status" value="1"/>
</dbReference>
<dbReference type="NCBIfam" id="TIGR03025">
    <property type="entry name" value="EPS_sugtrans"/>
    <property type="match status" value="1"/>
</dbReference>
<keyword evidence="5 7" id="KW-1133">Transmembrane helix</keyword>
<evidence type="ECO:0000259" key="8">
    <source>
        <dbReference type="Pfam" id="PF02397"/>
    </source>
</evidence>
<sequence length="410" mass="46029">MKHAPSVFLRFASGLILIAATAALYLWQKDIDPLNPKVINSMVLVALAYTLATVSVNKLIAFPGRQTWLHILPTVGIAYSGVFALFALFFVTFSNSFVLFNAIITGVFFYLDFLLRSRREPLMAYIPTGRAAEAATIPHARWLRLDEPVLPQQAVRAVVADLHSSQLGGDWQKFIATCTLQGIAVYNIRQVEESLTGRVKIRHLYENDLGSLLPSPGYMLVKRVIDILLVLFSLPLTLPLMAATALAIRLESPGGALFTQNRVGQGGREFKIYKFRSMCADSEKDGARLAQEGDARVTRVGRFIRKTRLDELPQFFNILKGDMSLIGPRPEQKYFVDAFERSIPFYSYRHIVKPGLSGWAQVTQGYAGNEDETQIKIEHDFYYIKHFSFSLDVLILFKTLHTIVTGFGAR</sequence>
<feature type="transmembrane region" description="Helical" evidence="7">
    <location>
        <begin position="7"/>
        <end position="27"/>
    </location>
</feature>
<proteinExistence type="inferred from homology"/>
<accession>A0ABS9NNM8</accession>
<comment type="caution">
    <text evidence="9">The sequence shown here is derived from an EMBL/GenBank/DDBJ whole genome shotgun (WGS) entry which is preliminary data.</text>
</comment>
<keyword evidence="3 9" id="KW-0808">Transferase</keyword>
<evidence type="ECO:0000256" key="3">
    <source>
        <dbReference type="ARBA" id="ARBA00022679"/>
    </source>
</evidence>